<dbReference type="Proteomes" id="UP000640274">
    <property type="component" value="Unassembled WGS sequence"/>
</dbReference>
<keyword evidence="3" id="KW-1185">Reference proteome</keyword>
<keyword evidence="1" id="KW-0812">Transmembrane</keyword>
<evidence type="ECO:0000313" key="2">
    <source>
        <dbReference type="EMBL" id="MBJ6360496.1"/>
    </source>
</evidence>
<comment type="caution">
    <text evidence="2">The sequence shown here is derived from an EMBL/GenBank/DDBJ whole genome shotgun (WGS) entry which is preliminary data.</text>
</comment>
<evidence type="ECO:0000256" key="1">
    <source>
        <dbReference type="SAM" id="Phobius"/>
    </source>
</evidence>
<proteinExistence type="predicted"/>
<accession>A0A934IWB3</accession>
<feature type="transmembrane region" description="Helical" evidence="1">
    <location>
        <begin position="110"/>
        <end position="130"/>
    </location>
</feature>
<keyword evidence="1" id="KW-1133">Transmembrane helix</keyword>
<feature type="transmembrane region" description="Helical" evidence="1">
    <location>
        <begin position="296"/>
        <end position="318"/>
    </location>
</feature>
<name>A0A934IWB3_9BACL</name>
<keyword evidence="1" id="KW-0472">Membrane</keyword>
<sequence>MLLGILYLITFIGLIGFVLPSFATVVNKSLFLIQNRKEAVKQSSLIQHFDEVMFLLTGKPNQSNRYFFYNGILFITSFFIMLLITTEIPMRLPSTNGPFGSFQMSGSRGAGVLFSLIVAVIVVIVGYLILRLQYHFRKIKSGYDLLEIVKILPRFADLQIPEAMIRTADEVHASNLLRKQLKILAFTVSNYSSEAELKMETNRFIKSVSTTFAIAFISDMLFSLRSGTPWRESLVSLGDSMETRLSAILEVKKELSGAIHMGTWGNPAAIILVCGAVALTIGFPVYAGLQFRTSLGITLLTIILCACVGTMILSFLVMKPPLDYK</sequence>
<feature type="transmembrane region" description="Helical" evidence="1">
    <location>
        <begin position="66"/>
        <end position="90"/>
    </location>
</feature>
<feature type="transmembrane region" description="Helical" evidence="1">
    <location>
        <begin position="6"/>
        <end position="26"/>
    </location>
</feature>
<protein>
    <submittedName>
        <fullName evidence="2">Uncharacterized protein</fullName>
    </submittedName>
</protein>
<dbReference type="RefSeq" id="WP_199018051.1">
    <property type="nucleotide sequence ID" value="NZ_JAELUP010000009.1"/>
</dbReference>
<evidence type="ECO:0000313" key="3">
    <source>
        <dbReference type="Proteomes" id="UP000640274"/>
    </source>
</evidence>
<feature type="transmembrane region" description="Helical" evidence="1">
    <location>
        <begin position="268"/>
        <end position="289"/>
    </location>
</feature>
<gene>
    <name evidence="2" type="ORF">JFN88_04050</name>
</gene>
<dbReference type="EMBL" id="JAELUP010000009">
    <property type="protein sequence ID" value="MBJ6360496.1"/>
    <property type="molecule type" value="Genomic_DNA"/>
</dbReference>
<dbReference type="AlphaFoldDB" id="A0A934IWB3"/>
<reference evidence="2" key="1">
    <citation type="submission" date="2020-12" db="EMBL/GenBank/DDBJ databases">
        <authorList>
            <person name="Huq M.A."/>
        </authorList>
    </citation>
    <scope>NUCLEOTIDE SEQUENCE</scope>
    <source>
        <strain evidence="2">MAHUQ-46</strain>
    </source>
</reference>
<organism evidence="2 3">
    <name type="scientific">Paenibacillus roseus</name>
    <dbReference type="NCBI Taxonomy" id="2798579"/>
    <lineage>
        <taxon>Bacteria</taxon>
        <taxon>Bacillati</taxon>
        <taxon>Bacillota</taxon>
        <taxon>Bacilli</taxon>
        <taxon>Bacillales</taxon>
        <taxon>Paenibacillaceae</taxon>
        <taxon>Paenibacillus</taxon>
    </lineage>
</organism>